<comment type="caution">
    <text evidence="1">The sequence shown here is derived from an EMBL/GenBank/DDBJ whole genome shotgun (WGS) entry which is preliminary data.</text>
</comment>
<protein>
    <submittedName>
        <fullName evidence="1">Uncharacterized protein</fullName>
    </submittedName>
</protein>
<dbReference type="AlphaFoldDB" id="A0AAP0LMX7"/>
<name>A0AAP0LMX7_9ROSI</name>
<reference evidence="1 2" key="1">
    <citation type="submission" date="2024-05" db="EMBL/GenBank/DDBJ databases">
        <title>Haplotype-resolved chromosome-level genome assembly of Huyou (Citrus changshanensis).</title>
        <authorList>
            <person name="Miao C."/>
            <person name="Chen W."/>
            <person name="Wu Y."/>
            <person name="Wang L."/>
            <person name="Zhao S."/>
            <person name="Grierson D."/>
            <person name="Xu C."/>
            <person name="Chen K."/>
        </authorList>
    </citation>
    <scope>NUCLEOTIDE SEQUENCE [LARGE SCALE GENOMIC DNA]</scope>
    <source>
        <strain evidence="1">01-14</strain>
        <tissue evidence="1">Leaf</tissue>
    </source>
</reference>
<keyword evidence="2" id="KW-1185">Reference proteome</keyword>
<proteinExistence type="predicted"/>
<gene>
    <name evidence="1" type="ORF">WN944_024391</name>
</gene>
<accession>A0AAP0LMX7</accession>
<sequence length="57" mass="6423">MDIDVDQNAAGIVWVMSSERRSHGGWKSVSRARSGWDCLVGLYLDRPRGFGEQEKRG</sequence>
<organism evidence="1 2">
    <name type="scientific">Citrus x changshan-huyou</name>
    <dbReference type="NCBI Taxonomy" id="2935761"/>
    <lineage>
        <taxon>Eukaryota</taxon>
        <taxon>Viridiplantae</taxon>
        <taxon>Streptophyta</taxon>
        <taxon>Embryophyta</taxon>
        <taxon>Tracheophyta</taxon>
        <taxon>Spermatophyta</taxon>
        <taxon>Magnoliopsida</taxon>
        <taxon>eudicotyledons</taxon>
        <taxon>Gunneridae</taxon>
        <taxon>Pentapetalae</taxon>
        <taxon>rosids</taxon>
        <taxon>malvids</taxon>
        <taxon>Sapindales</taxon>
        <taxon>Rutaceae</taxon>
        <taxon>Aurantioideae</taxon>
        <taxon>Citrus</taxon>
    </lineage>
</organism>
<dbReference type="Proteomes" id="UP001428341">
    <property type="component" value="Unassembled WGS sequence"/>
</dbReference>
<dbReference type="EMBL" id="JBCGBO010000024">
    <property type="protein sequence ID" value="KAK9181254.1"/>
    <property type="molecule type" value="Genomic_DNA"/>
</dbReference>
<evidence type="ECO:0000313" key="1">
    <source>
        <dbReference type="EMBL" id="KAK9181254.1"/>
    </source>
</evidence>
<evidence type="ECO:0000313" key="2">
    <source>
        <dbReference type="Proteomes" id="UP001428341"/>
    </source>
</evidence>